<dbReference type="GO" id="GO:0004521">
    <property type="term" value="F:RNA endonuclease activity"/>
    <property type="evidence" value="ECO:0007669"/>
    <property type="project" value="UniProtKB-UniRule"/>
</dbReference>
<evidence type="ECO:0000256" key="4">
    <source>
        <dbReference type="ARBA" id="ARBA00022759"/>
    </source>
</evidence>
<feature type="binding site" evidence="7">
    <location>
        <position position="128"/>
    </location>
    <ligand>
        <name>Zn(2+)</name>
        <dbReference type="ChEBI" id="CHEBI:29105"/>
        <note>catalytic</note>
    </ligand>
</feature>
<dbReference type="AlphaFoldDB" id="A0A7W9FNV2"/>
<comment type="subcellular location">
    <subcellularLocation>
        <location evidence="7">Cytoplasm</location>
    </subcellularLocation>
</comment>
<dbReference type="HAMAP" id="MF_00009">
    <property type="entry name" value="Endoribonucl_YbeY"/>
    <property type="match status" value="1"/>
</dbReference>
<comment type="cofactor">
    <cofactor evidence="7">
        <name>Zn(2+)</name>
        <dbReference type="ChEBI" id="CHEBI:29105"/>
    </cofactor>
    <text evidence="7">Binds 1 zinc ion.</text>
</comment>
<name>A0A7W9FNV2_9HYPH</name>
<keyword evidence="6 7" id="KW-0862">Zinc</keyword>
<gene>
    <name evidence="7" type="primary">ybeY</name>
    <name evidence="9" type="ORF">GGQ63_003113</name>
</gene>
<sequence>MNALSEEIAIDVIVEAGDWPEEETLCALVERAVDVAIDVAGVRLAQGAELAVLFTDDAHIARLNADWRDKPKPTNVLSFPATPAGSARLGPLVGDIVLAGETIRAEAGDQGVSFEAHLTHLVVHGFLHLAGHDHIEDDEAERMERLETAILARLGIADPYADPATGEGDPPDENDE</sequence>
<feature type="binding site" evidence="7">
    <location>
        <position position="134"/>
    </location>
    <ligand>
        <name>Zn(2+)</name>
        <dbReference type="ChEBI" id="CHEBI:29105"/>
        <note>catalytic</note>
    </ligand>
</feature>
<evidence type="ECO:0000256" key="2">
    <source>
        <dbReference type="ARBA" id="ARBA00022722"/>
    </source>
</evidence>
<protein>
    <recommendedName>
        <fullName evidence="7">Endoribonuclease YbeY</fullName>
        <ecNumber evidence="7">3.1.-.-</ecNumber>
    </recommendedName>
</protein>
<keyword evidence="5 7" id="KW-0378">Hydrolase</keyword>
<dbReference type="EMBL" id="JACHOO010000006">
    <property type="protein sequence ID" value="MBB5754038.1"/>
    <property type="molecule type" value="Genomic_DNA"/>
</dbReference>
<dbReference type="InterPro" id="IPR002036">
    <property type="entry name" value="YbeY"/>
</dbReference>
<evidence type="ECO:0000256" key="6">
    <source>
        <dbReference type="ARBA" id="ARBA00022833"/>
    </source>
</evidence>
<feature type="region of interest" description="Disordered" evidence="8">
    <location>
        <begin position="157"/>
        <end position="176"/>
    </location>
</feature>
<feature type="binding site" evidence="7">
    <location>
        <position position="124"/>
    </location>
    <ligand>
        <name>Zn(2+)</name>
        <dbReference type="ChEBI" id="CHEBI:29105"/>
        <note>catalytic</note>
    </ligand>
</feature>
<reference evidence="9 10" key="1">
    <citation type="submission" date="2020-08" db="EMBL/GenBank/DDBJ databases">
        <title>Genomic Encyclopedia of Type Strains, Phase IV (KMG-IV): sequencing the most valuable type-strain genomes for metagenomic binning, comparative biology and taxonomic classification.</title>
        <authorList>
            <person name="Goeker M."/>
        </authorList>
    </citation>
    <scope>NUCLEOTIDE SEQUENCE [LARGE SCALE GENOMIC DNA]</scope>
    <source>
        <strain evidence="9 10">DSM 16268</strain>
    </source>
</reference>
<dbReference type="NCBIfam" id="TIGR00043">
    <property type="entry name" value="rRNA maturation RNase YbeY"/>
    <property type="match status" value="1"/>
</dbReference>
<keyword evidence="7" id="KW-0963">Cytoplasm</keyword>
<keyword evidence="2 7" id="KW-0540">Nuclease</keyword>
<dbReference type="GO" id="GO:0005737">
    <property type="term" value="C:cytoplasm"/>
    <property type="evidence" value="ECO:0007669"/>
    <property type="project" value="UniProtKB-SubCell"/>
</dbReference>
<comment type="similarity">
    <text evidence="1 7">Belongs to the endoribonuclease YbeY family.</text>
</comment>
<dbReference type="InterPro" id="IPR023091">
    <property type="entry name" value="MetalPrtase_cat_dom_sf_prd"/>
</dbReference>
<keyword evidence="4 7" id="KW-0255">Endonuclease</keyword>
<comment type="function">
    <text evidence="7">Single strand-specific metallo-endoribonuclease involved in late-stage 70S ribosome quality control and in maturation of the 3' terminus of the 16S rRNA.</text>
</comment>
<evidence type="ECO:0000256" key="8">
    <source>
        <dbReference type="SAM" id="MobiDB-lite"/>
    </source>
</evidence>
<dbReference type="GO" id="GO:0006364">
    <property type="term" value="P:rRNA processing"/>
    <property type="evidence" value="ECO:0007669"/>
    <property type="project" value="UniProtKB-UniRule"/>
</dbReference>
<dbReference type="Proteomes" id="UP000523821">
    <property type="component" value="Unassembled WGS sequence"/>
</dbReference>
<dbReference type="SUPFAM" id="SSF55486">
    <property type="entry name" value="Metalloproteases ('zincins'), catalytic domain"/>
    <property type="match status" value="1"/>
</dbReference>
<evidence type="ECO:0000313" key="9">
    <source>
        <dbReference type="EMBL" id="MBB5754038.1"/>
    </source>
</evidence>
<evidence type="ECO:0000256" key="1">
    <source>
        <dbReference type="ARBA" id="ARBA00010875"/>
    </source>
</evidence>
<dbReference type="GO" id="GO:0004222">
    <property type="term" value="F:metalloendopeptidase activity"/>
    <property type="evidence" value="ECO:0007669"/>
    <property type="project" value="InterPro"/>
</dbReference>
<evidence type="ECO:0000256" key="7">
    <source>
        <dbReference type="HAMAP-Rule" id="MF_00009"/>
    </source>
</evidence>
<dbReference type="PANTHER" id="PTHR46986:SF1">
    <property type="entry name" value="ENDORIBONUCLEASE YBEY, CHLOROPLASTIC"/>
    <property type="match status" value="1"/>
</dbReference>
<dbReference type="Gene3D" id="3.40.390.30">
    <property type="entry name" value="Metalloproteases ('zincins'), catalytic domain"/>
    <property type="match status" value="1"/>
</dbReference>
<dbReference type="PANTHER" id="PTHR46986">
    <property type="entry name" value="ENDORIBONUCLEASE YBEY, CHLOROPLASTIC"/>
    <property type="match status" value="1"/>
</dbReference>
<dbReference type="InterPro" id="IPR020549">
    <property type="entry name" value="YbeY_CS"/>
</dbReference>
<keyword evidence="7" id="KW-0698">rRNA processing</keyword>
<organism evidence="9 10">
    <name type="scientific">Prosthecomicrobium pneumaticum</name>
    <dbReference type="NCBI Taxonomy" id="81895"/>
    <lineage>
        <taxon>Bacteria</taxon>
        <taxon>Pseudomonadati</taxon>
        <taxon>Pseudomonadota</taxon>
        <taxon>Alphaproteobacteria</taxon>
        <taxon>Hyphomicrobiales</taxon>
        <taxon>Kaistiaceae</taxon>
        <taxon>Prosthecomicrobium</taxon>
    </lineage>
</organism>
<dbReference type="Pfam" id="PF02130">
    <property type="entry name" value="YbeY"/>
    <property type="match status" value="1"/>
</dbReference>
<accession>A0A7W9FNV2</accession>
<dbReference type="GO" id="GO:0008270">
    <property type="term" value="F:zinc ion binding"/>
    <property type="evidence" value="ECO:0007669"/>
    <property type="project" value="UniProtKB-UniRule"/>
</dbReference>
<evidence type="ECO:0000256" key="5">
    <source>
        <dbReference type="ARBA" id="ARBA00022801"/>
    </source>
</evidence>
<evidence type="ECO:0000313" key="10">
    <source>
        <dbReference type="Proteomes" id="UP000523821"/>
    </source>
</evidence>
<evidence type="ECO:0000256" key="3">
    <source>
        <dbReference type="ARBA" id="ARBA00022723"/>
    </source>
</evidence>
<dbReference type="RefSeq" id="WP_183857379.1">
    <property type="nucleotide sequence ID" value="NZ_JACHOO010000006.1"/>
</dbReference>
<keyword evidence="3 7" id="KW-0479">Metal-binding</keyword>
<keyword evidence="10" id="KW-1185">Reference proteome</keyword>
<dbReference type="PROSITE" id="PS01306">
    <property type="entry name" value="UPF0054"/>
    <property type="match status" value="1"/>
</dbReference>
<proteinExistence type="inferred from homology"/>
<comment type="caution">
    <text evidence="9">The sequence shown here is derived from an EMBL/GenBank/DDBJ whole genome shotgun (WGS) entry which is preliminary data.</text>
</comment>
<dbReference type="EC" id="3.1.-.-" evidence="7"/>
<keyword evidence="7" id="KW-0690">Ribosome biogenesis</keyword>